<dbReference type="EMBL" id="LGRB01000008">
    <property type="protein sequence ID" value="OCT52362.1"/>
    <property type="molecule type" value="Genomic_DNA"/>
</dbReference>
<organism evidence="1 2">
    <name type="scientific">Cladophialophora carrionii</name>
    <dbReference type="NCBI Taxonomy" id="86049"/>
    <lineage>
        <taxon>Eukaryota</taxon>
        <taxon>Fungi</taxon>
        <taxon>Dikarya</taxon>
        <taxon>Ascomycota</taxon>
        <taxon>Pezizomycotina</taxon>
        <taxon>Eurotiomycetes</taxon>
        <taxon>Chaetothyriomycetidae</taxon>
        <taxon>Chaetothyriales</taxon>
        <taxon>Herpotrichiellaceae</taxon>
        <taxon>Cladophialophora</taxon>
    </lineage>
</organism>
<dbReference type="VEuPathDB" id="FungiDB:CLCR_11409"/>
<dbReference type="Proteomes" id="UP000094526">
    <property type="component" value="Unassembled WGS sequence"/>
</dbReference>
<proteinExistence type="predicted"/>
<comment type="caution">
    <text evidence="1">The sequence shown here is derived from an EMBL/GenBank/DDBJ whole genome shotgun (WGS) entry which is preliminary data.</text>
</comment>
<sequence length="318" mass="34616">MSQVFIHLGGFTPGSSSAALKAPTCAPRLGCPLEALEIQSYRDTGEKLGSFFARLHDPGIHRAITETGLLLSQDVGRDDPVAAHVFPSLPELKSFVHRHAIKPLLSQLLKFPSLLDEAEAAVLFAAVEADFLRTCPREEQCFVLGDCWTGAVLLDLSPGIGPVEGSMGTSANSSLTWNVCESLRVKVQLVGGHLSAVNALVQGFVQKYRTMQTKRFDDRIMRSAYLSHGAEIINCAFWKTWVCEDLPCVFCTREAGSIPEPETQCILVTKLVDRGLSFLRAAVAEDPYAMAAQLRQGISTSESEGAPLAGLYDFFERP</sequence>
<dbReference type="STRING" id="86049.A0A1C1CV40"/>
<dbReference type="OrthoDB" id="25129at2759"/>
<gene>
    <name evidence="1" type="ORF">CLCR_11409</name>
</gene>
<dbReference type="AlphaFoldDB" id="A0A1C1CV40"/>
<accession>A0A1C1CV40</accession>
<evidence type="ECO:0000313" key="1">
    <source>
        <dbReference type="EMBL" id="OCT52362.1"/>
    </source>
</evidence>
<evidence type="ECO:0000313" key="2">
    <source>
        <dbReference type="Proteomes" id="UP000094526"/>
    </source>
</evidence>
<reference evidence="2" key="1">
    <citation type="submission" date="2015-07" db="EMBL/GenBank/DDBJ databases">
        <authorList>
            <person name="Teixeira M.M."/>
            <person name="Souza R.C."/>
            <person name="Almeida L.G."/>
            <person name="Vicente V.A."/>
            <person name="de Hoog S."/>
            <person name="Bocca A.L."/>
            <person name="de Almeida S.R."/>
            <person name="Vasconcelos A.T."/>
            <person name="Felipe M.S."/>
        </authorList>
    </citation>
    <scope>NUCLEOTIDE SEQUENCE [LARGE SCALE GENOMIC DNA]</scope>
    <source>
        <strain evidence="2">KSF</strain>
    </source>
</reference>
<name>A0A1C1CV40_9EURO</name>
<keyword evidence="2" id="KW-1185">Reference proteome</keyword>
<protein>
    <submittedName>
        <fullName evidence="1">Uncharacterized protein</fullName>
    </submittedName>
</protein>
<dbReference type="VEuPathDB" id="FungiDB:G647_03766"/>